<evidence type="ECO:0000313" key="1">
    <source>
        <dbReference type="EMBL" id="MDX2966424.1"/>
    </source>
</evidence>
<evidence type="ECO:0000313" key="2">
    <source>
        <dbReference type="Proteomes" id="UP001282288"/>
    </source>
</evidence>
<comment type="caution">
    <text evidence="1">The sequence shown here is derived from an EMBL/GenBank/DDBJ whole genome shotgun (WGS) entry which is preliminary data.</text>
</comment>
<dbReference type="EMBL" id="JARAWC010000059">
    <property type="protein sequence ID" value="MDX2966424.1"/>
    <property type="molecule type" value="Genomic_DNA"/>
</dbReference>
<reference evidence="1" key="1">
    <citation type="journal article" date="2023" name="Microb. Genom.">
        <title>Mesoterricola silvestris gen. nov., sp. nov., Mesoterricola sediminis sp. nov., Geothrix oryzae sp. nov., Geothrix edaphica sp. nov., Geothrix rubra sp. nov., and Geothrix limicola sp. nov., six novel members of Acidobacteriota isolated from soils.</title>
        <authorList>
            <person name="Weisberg A.J."/>
            <person name="Pearce E."/>
            <person name="Kramer C.G."/>
            <person name="Chang J.H."/>
            <person name="Clarke C.R."/>
        </authorList>
    </citation>
    <scope>NUCLEOTIDE SEQUENCE</scope>
    <source>
        <strain evidence="1">NRRL_B-16521</strain>
    </source>
</reference>
<name>A0AAP6EKU5_9ACTN</name>
<gene>
    <name evidence="1" type="ORF">PV399_42965</name>
</gene>
<protein>
    <submittedName>
        <fullName evidence="1">Uncharacterized protein</fullName>
    </submittedName>
</protein>
<dbReference type="Proteomes" id="UP001282288">
    <property type="component" value="Unassembled WGS sequence"/>
</dbReference>
<dbReference type="RefSeq" id="WP_158002859.1">
    <property type="nucleotide sequence ID" value="NZ_JAGJBY010000003.1"/>
</dbReference>
<accession>A0AAP6EKU5</accession>
<dbReference type="GeneID" id="69813916"/>
<proteinExistence type="predicted"/>
<sequence>MDFEFDCWCCGITNAVWGRPVGFWTERYRLPAEWDCWNCDATNITPDD</sequence>
<dbReference type="AlphaFoldDB" id="A0AAP6EKU5"/>
<organism evidence="1 2">
    <name type="scientific">Streptomyces acidiscabies</name>
    <dbReference type="NCBI Taxonomy" id="42234"/>
    <lineage>
        <taxon>Bacteria</taxon>
        <taxon>Bacillati</taxon>
        <taxon>Actinomycetota</taxon>
        <taxon>Actinomycetes</taxon>
        <taxon>Kitasatosporales</taxon>
        <taxon>Streptomycetaceae</taxon>
        <taxon>Streptomyces</taxon>
    </lineage>
</organism>